<evidence type="ECO:0000313" key="3">
    <source>
        <dbReference type="Proteomes" id="UP001597083"/>
    </source>
</evidence>
<comment type="caution">
    <text evidence="2">The sequence shown here is derived from an EMBL/GenBank/DDBJ whole genome shotgun (WGS) entry which is preliminary data.</text>
</comment>
<proteinExistence type="predicted"/>
<protein>
    <recommendedName>
        <fullName evidence="4">ANTAR domain-containing protein</fullName>
    </recommendedName>
</protein>
<keyword evidence="3" id="KW-1185">Reference proteome</keyword>
<organism evidence="2 3">
    <name type="scientific">Actinomadura adrarensis</name>
    <dbReference type="NCBI Taxonomy" id="1819600"/>
    <lineage>
        <taxon>Bacteria</taxon>
        <taxon>Bacillati</taxon>
        <taxon>Actinomycetota</taxon>
        <taxon>Actinomycetes</taxon>
        <taxon>Streptosporangiales</taxon>
        <taxon>Thermomonosporaceae</taxon>
        <taxon>Actinomadura</taxon>
    </lineage>
</organism>
<evidence type="ECO:0008006" key="4">
    <source>
        <dbReference type="Google" id="ProtNLM"/>
    </source>
</evidence>
<dbReference type="EMBL" id="JBHTIR010000955">
    <property type="protein sequence ID" value="MFD0851979.1"/>
    <property type="molecule type" value="Genomic_DNA"/>
</dbReference>
<feature type="region of interest" description="Disordered" evidence="1">
    <location>
        <begin position="70"/>
        <end position="106"/>
    </location>
</feature>
<name>A0ABW3CDH3_9ACTN</name>
<sequence>QRGAGPPPEPTDVAAALVVLSAIRLNLDQTEARLLDTAQTAGMSVEQIAAVLDLRMEDAGERHRILKPRLDESTTIALPPPPALIPVHTGPRHPLAARNDRQRPRL</sequence>
<evidence type="ECO:0000313" key="2">
    <source>
        <dbReference type="EMBL" id="MFD0851979.1"/>
    </source>
</evidence>
<accession>A0ABW3CDH3</accession>
<dbReference type="Proteomes" id="UP001597083">
    <property type="component" value="Unassembled WGS sequence"/>
</dbReference>
<reference evidence="3" key="1">
    <citation type="journal article" date="2019" name="Int. J. Syst. Evol. Microbiol.">
        <title>The Global Catalogue of Microorganisms (GCM) 10K type strain sequencing project: providing services to taxonomists for standard genome sequencing and annotation.</title>
        <authorList>
            <consortium name="The Broad Institute Genomics Platform"/>
            <consortium name="The Broad Institute Genome Sequencing Center for Infectious Disease"/>
            <person name="Wu L."/>
            <person name="Ma J."/>
        </authorList>
    </citation>
    <scope>NUCLEOTIDE SEQUENCE [LARGE SCALE GENOMIC DNA]</scope>
    <source>
        <strain evidence="3">JCM 31696</strain>
    </source>
</reference>
<evidence type="ECO:0000256" key="1">
    <source>
        <dbReference type="SAM" id="MobiDB-lite"/>
    </source>
</evidence>
<feature type="non-terminal residue" evidence="2">
    <location>
        <position position="1"/>
    </location>
</feature>
<gene>
    <name evidence="2" type="ORF">ACFQ07_07085</name>
</gene>